<feature type="region of interest" description="Disordered" evidence="1">
    <location>
        <begin position="52"/>
        <end position="73"/>
    </location>
</feature>
<keyword evidence="3" id="KW-1185">Reference proteome</keyword>
<comment type="caution">
    <text evidence="2">The sequence shown here is derived from an EMBL/GenBank/DDBJ whole genome shotgun (WGS) entry which is preliminary data.</text>
</comment>
<evidence type="ECO:0000256" key="1">
    <source>
        <dbReference type="SAM" id="MobiDB-lite"/>
    </source>
</evidence>
<name>A0A4Y3KXW2_9CELL</name>
<evidence type="ECO:0000313" key="2">
    <source>
        <dbReference type="EMBL" id="GEA88266.1"/>
    </source>
</evidence>
<reference evidence="2" key="1">
    <citation type="submission" date="2019-06" db="EMBL/GenBank/DDBJ databases">
        <title>Whole genome shotgun sequence of Cellulomonas cellasea NBRC 3753.</title>
        <authorList>
            <person name="Hosoyama A."/>
            <person name="Uohara A."/>
            <person name="Ohji S."/>
            <person name="Ichikawa N."/>
        </authorList>
    </citation>
    <scope>NUCLEOTIDE SEQUENCE [LARGE SCALE GENOMIC DNA]</scope>
    <source>
        <strain evidence="2">NBRC 3753</strain>
    </source>
</reference>
<organism evidence="2 3">
    <name type="scientific">Cellulomonas cellasea</name>
    <dbReference type="NCBI Taxonomy" id="43670"/>
    <lineage>
        <taxon>Bacteria</taxon>
        <taxon>Bacillati</taxon>
        <taxon>Actinomycetota</taxon>
        <taxon>Actinomycetes</taxon>
        <taxon>Micrococcales</taxon>
        <taxon>Cellulomonadaceae</taxon>
        <taxon>Cellulomonas</taxon>
    </lineage>
</organism>
<dbReference type="AlphaFoldDB" id="A0A4Y3KXW2"/>
<evidence type="ECO:0000313" key="3">
    <source>
        <dbReference type="Proteomes" id="UP000317046"/>
    </source>
</evidence>
<gene>
    <name evidence="2" type="ORF">CCE01nite_22150</name>
</gene>
<accession>A0A4Y3KXW2</accession>
<dbReference type="Proteomes" id="UP000317046">
    <property type="component" value="Unassembled WGS sequence"/>
</dbReference>
<sequence length="73" mass="7771">MHDGERVLRSAEPVEDRGHLLHVLEVEAGGVGEVEVAAGHAVDEQRDAVRVVGRPDDLDGARGDADGTVRPPR</sequence>
<proteinExistence type="predicted"/>
<dbReference type="EMBL" id="BJLR01000019">
    <property type="protein sequence ID" value="GEA88266.1"/>
    <property type="molecule type" value="Genomic_DNA"/>
</dbReference>
<protein>
    <submittedName>
        <fullName evidence="2">Uncharacterized protein</fullName>
    </submittedName>
</protein>
<feature type="compositionally biased region" description="Basic and acidic residues" evidence="1">
    <location>
        <begin position="52"/>
        <end position="67"/>
    </location>
</feature>